<dbReference type="EMBL" id="JARWBG010000010">
    <property type="protein sequence ID" value="MDH2389376.1"/>
    <property type="molecule type" value="Genomic_DNA"/>
</dbReference>
<feature type="transmembrane region" description="Helical" evidence="1">
    <location>
        <begin position="57"/>
        <end position="82"/>
    </location>
</feature>
<feature type="transmembrane region" description="Helical" evidence="1">
    <location>
        <begin position="103"/>
        <end position="124"/>
    </location>
</feature>
<comment type="caution">
    <text evidence="2">The sequence shown here is derived from an EMBL/GenBank/DDBJ whole genome shotgun (WGS) entry which is preliminary data.</text>
</comment>
<keyword evidence="1" id="KW-1133">Transmembrane helix</keyword>
<proteinExistence type="predicted"/>
<accession>A0ABT6HL38</accession>
<dbReference type="Proteomes" id="UP001223144">
    <property type="component" value="Unassembled WGS sequence"/>
</dbReference>
<feature type="transmembrane region" description="Helical" evidence="1">
    <location>
        <begin position="20"/>
        <end position="37"/>
    </location>
</feature>
<dbReference type="RefSeq" id="WP_279927721.1">
    <property type="nucleotide sequence ID" value="NZ_JARWBG010000010.1"/>
</dbReference>
<name>A0ABT6HL38_9ACTN</name>
<protein>
    <submittedName>
        <fullName evidence="2">Uncharacterized protein</fullName>
    </submittedName>
</protein>
<sequence length="179" mass="19583">MPGTGVGPRRLLNKWRARPGYDWLIVIVVLGLHLAWVRWTNGGDLLGKPGREQRLQIYTAGATVVAVVGSFVTAAVALYAAASGRRMRTLRAAEHLASQFRRNWVSILSATLLIAGVCLLATILDVTKSDPGGVHWMVEAALILGVARAYRLLWLFNAVIMASDRDLADRTPDTRQPQT</sequence>
<evidence type="ECO:0000313" key="3">
    <source>
        <dbReference type="Proteomes" id="UP001223144"/>
    </source>
</evidence>
<evidence type="ECO:0000313" key="2">
    <source>
        <dbReference type="EMBL" id="MDH2389376.1"/>
    </source>
</evidence>
<gene>
    <name evidence="2" type="ORF">QCN29_11340</name>
</gene>
<evidence type="ECO:0000256" key="1">
    <source>
        <dbReference type="SAM" id="Phobius"/>
    </source>
</evidence>
<reference evidence="2 3" key="1">
    <citation type="submission" date="2023-04" db="EMBL/GenBank/DDBJ databases">
        <title>Streptomyces chengmaiensis sp. nov. isolated from the stem of mangrove plant in Hainan.</title>
        <authorList>
            <person name="Huang X."/>
            <person name="Zhou S."/>
            <person name="Chu X."/>
            <person name="Xie Y."/>
            <person name="Lin Y."/>
        </authorList>
    </citation>
    <scope>NUCLEOTIDE SEQUENCE [LARGE SCALE GENOMIC DNA]</scope>
    <source>
        <strain evidence="2 3">HNM0663</strain>
    </source>
</reference>
<keyword evidence="1" id="KW-0472">Membrane</keyword>
<organism evidence="2 3">
    <name type="scientific">Streptomyces chengmaiensis</name>
    <dbReference type="NCBI Taxonomy" id="3040919"/>
    <lineage>
        <taxon>Bacteria</taxon>
        <taxon>Bacillati</taxon>
        <taxon>Actinomycetota</taxon>
        <taxon>Actinomycetes</taxon>
        <taxon>Kitasatosporales</taxon>
        <taxon>Streptomycetaceae</taxon>
        <taxon>Streptomyces</taxon>
    </lineage>
</organism>
<keyword evidence="1" id="KW-0812">Transmembrane</keyword>
<feature type="transmembrane region" description="Helical" evidence="1">
    <location>
        <begin position="136"/>
        <end position="160"/>
    </location>
</feature>
<keyword evidence="3" id="KW-1185">Reference proteome</keyword>